<proteinExistence type="predicted"/>
<protein>
    <recommendedName>
        <fullName evidence="1">YqaJ viral recombinase domain-containing protein</fullName>
    </recommendedName>
</protein>
<accession>A0A6C0C2W5</accession>
<dbReference type="Gene3D" id="3.90.320.10">
    <property type="match status" value="1"/>
</dbReference>
<evidence type="ECO:0000259" key="1">
    <source>
        <dbReference type="Pfam" id="PF09588"/>
    </source>
</evidence>
<dbReference type="Pfam" id="PF09588">
    <property type="entry name" value="YqaJ"/>
    <property type="match status" value="1"/>
</dbReference>
<dbReference type="InterPro" id="IPR011335">
    <property type="entry name" value="Restrct_endonuc-II-like"/>
</dbReference>
<name>A0A6C0C2W5_9ZZZZ</name>
<dbReference type="InterPro" id="IPR019080">
    <property type="entry name" value="YqaJ_viral_recombinase"/>
</dbReference>
<evidence type="ECO:0000313" key="2">
    <source>
        <dbReference type="EMBL" id="QHS98109.1"/>
    </source>
</evidence>
<reference evidence="2" key="1">
    <citation type="journal article" date="2020" name="Nature">
        <title>Giant virus diversity and host interactions through global metagenomics.</title>
        <authorList>
            <person name="Schulz F."/>
            <person name="Roux S."/>
            <person name="Paez-Espino D."/>
            <person name="Jungbluth S."/>
            <person name="Walsh D.A."/>
            <person name="Denef V.J."/>
            <person name="McMahon K.D."/>
            <person name="Konstantinidis K.T."/>
            <person name="Eloe-Fadrosh E.A."/>
            <person name="Kyrpides N.C."/>
            <person name="Woyke T."/>
        </authorList>
    </citation>
    <scope>NUCLEOTIDE SEQUENCE</scope>
    <source>
        <strain evidence="2">GVMAG-M-3300020182-84</strain>
    </source>
</reference>
<dbReference type="SUPFAM" id="SSF52980">
    <property type="entry name" value="Restriction endonuclease-like"/>
    <property type="match status" value="1"/>
</dbReference>
<sequence>MDLEENNELMQDDDNSVSIDGENDLECVYDTINTLIDESFVKYYSHNYKKNLETCLDVMFGEVDAYHYKQHISNVLLYNDIPEYTIPLNTNTESNATESTIELLKSKPQPDQKSDEWYIKRKNMMTASNLWKVFKSESTRNSIIYEKCNVNSKPPQYYGGPMEWGNKYEPVSVMLYEYEYKTKVDDFGCITHDKYEYIGASPDGINVDVDSSRYGRMLEIKNIVNREITGTPKEEYWVQMQIQMETCNLDYCDFFETRFKEYETEQLFYENDDKLYKGVILQFIKKPSLLQDNNDDGYKPFYVYQDINQTINKESIELWIDAKQIEYTNSHVLIKKYYYYLDEMSCVLVKRNKKWFEIAAPLIEDTWNTILMERETGYEHRATKPRKKVVIESCDNNNRIIHNLAVNNVIETIKLC</sequence>
<dbReference type="InterPro" id="IPR011604">
    <property type="entry name" value="PDDEXK-like_dom_sf"/>
</dbReference>
<dbReference type="AlphaFoldDB" id="A0A6C0C2W5"/>
<dbReference type="PANTHER" id="PTHR46609:SF8">
    <property type="entry name" value="YQAJ VIRAL RECOMBINASE DOMAIN-CONTAINING PROTEIN"/>
    <property type="match status" value="1"/>
</dbReference>
<dbReference type="EMBL" id="MN739312">
    <property type="protein sequence ID" value="QHS98109.1"/>
    <property type="molecule type" value="Genomic_DNA"/>
</dbReference>
<organism evidence="2">
    <name type="scientific">viral metagenome</name>
    <dbReference type="NCBI Taxonomy" id="1070528"/>
    <lineage>
        <taxon>unclassified sequences</taxon>
        <taxon>metagenomes</taxon>
        <taxon>organismal metagenomes</taxon>
    </lineage>
</organism>
<feature type="domain" description="YqaJ viral recombinase" evidence="1">
    <location>
        <begin position="116"/>
        <end position="246"/>
    </location>
</feature>
<dbReference type="PANTHER" id="PTHR46609">
    <property type="entry name" value="EXONUCLEASE, PHAGE-TYPE/RECB, C-TERMINAL DOMAIN-CONTAINING PROTEIN"/>
    <property type="match status" value="1"/>
</dbReference>
<dbReference type="InterPro" id="IPR051703">
    <property type="entry name" value="NF-kappa-B_Signaling_Reg"/>
</dbReference>
<dbReference type="CDD" id="cd22343">
    <property type="entry name" value="PDDEXK_lambda_exonuclease-like"/>
    <property type="match status" value="1"/>
</dbReference>